<sequence length="399" mass="42928">MNRRWSCWMGLWVGVALSCGVAAQGAKPLRIGLIGPFTGPSADFGLPMLNGAKLAVDEINAAGGYLGRPLELVIKDDTANADVGLQQSQEVLKEGVVGTIGFCNTGVAMKSLETFQTAKAPLIVPCATGTPITAKYPAPESYIFRTSARDGIQAPFVVDDIVSRGWTKVAIFADKTPYGEGGMNDVVRALAAKNLQPVFVARFDLGVKDLQTELKAAQAAGANVVFSYTVGPENAVIAKGRQALKWAVPQVGAWPLSFPFFIDGAKEAAEGALMAQTFIAEPSNERRISFLTAYARKFNTKKITVPMAAAQAYDTVYLLTYAILSIRDGNLSGPSVKAALETMPRVYYGVTATHEHPFSKDDKDAITSNMLVMGMVKNGLVTFAYPEDRTRNLFVQRKR</sequence>
<dbReference type="Proteomes" id="UP001268089">
    <property type="component" value="Unassembled WGS sequence"/>
</dbReference>
<evidence type="ECO:0000313" key="7">
    <source>
        <dbReference type="Proteomes" id="UP001268089"/>
    </source>
</evidence>
<evidence type="ECO:0000256" key="2">
    <source>
        <dbReference type="ARBA" id="ARBA00022448"/>
    </source>
</evidence>
<keyword evidence="3" id="KW-0732">Signal</keyword>
<dbReference type="InterPro" id="IPR028081">
    <property type="entry name" value="Leu-bd"/>
</dbReference>
<reference evidence="6 7" key="1">
    <citation type="submission" date="2023-07" db="EMBL/GenBank/DDBJ databases">
        <title>Sorghum-associated microbial communities from plants grown in Nebraska, USA.</title>
        <authorList>
            <person name="Schachtman D."/>
        </authorList>
    </citation>
    <scope>NUCLEOTIDE SEQUENCE [LARGE SCALE GENOMIC DNA]</scope>
    <source>
        <strain evidence="6 7">BE308</strain>
    </source>
</reference>
<feature type="domain" description="Leucine-binding protein" evidence="5">
    <location>
        <begin position="28"/>
        <end position="373"/>
    </location>
</feature>
<organism evidence="6 7">
    <name type="scientific">Rhodoferax saidenbachensis</name>
    <dbReference type="NCBI Taxonomy" id="1484693"/>
    <lineage>
        <taxon>Bacteria</taxon>
        <taxon>Pseudomonadati</taxon>
        <taxon>Pseudomonadota</taxon>
        <taxon>Betaproteobacteria</taxon>
        <taxon>Burkholderiales</taxon>
        <taxon>Comamonadaceae</taxon>
        <taxon>Rhodoferax</taxon>
    </lineage>
</organism>
<accession>A0ABU1ZRN2</accession>
<keyword evidence="4" id="KW-0029">Amino-acid transport</keyword>
<dbReference type="InterPro" id="IPR000709">
    <property type="entry name" value="Leu_Ile_Val-bd"/>
</dbReference>
<dbReference type="PANTHER" id="PTHR30483:SF6">
    <property type="entry name" value="PERIPLASMIC BINDING PROTEIN OF ABC TRANSPORTER FOR NATURAL AMINO ACIDS"/>
    <property type="match status" value="1"/>
</dbReference>
<keyword evidence="2" id="KW-0813">Transport</keyword>
<protein>
    <submittedName>
        <fullName evidence="6">Branched-chain amino acid transport system substrate-binding protein</fullName>
    </submittedName>
</protein>
<dbReference type="InterPro" id="IPR051010">
    <property type="entry name" value="BCAA_transport"/>
</dbReference>
<evidence type="ECO:0000256" key="3">
    <source>
        <dbReference type="ARBA" id="ARBA00022729"/>
    </source>
</evidence>
<dbReference type="Gene3D" id="3.40.50.2300">
    <property type="match status" value="2"/>
</dbReference>
<dbReference type="PRINTS" id="PR00337">
    <property type="entry name" value="LEUILEVALBP"/>
</dbReference>
<dbReference type="InterPro" id="IPR028082">
    <property type="entry name" value="Peripla_BP_I"/>
</dbReference>
<dbReference type="PANTHER" id="PTHR30483">
    <property type="entry name" value="LEUCINE-SPECIFIC-BINDING PROTEIN"/>
    <property type="match status" value="1"/>
</dbReference>
<dbReference type="PROSITE" id="PS51257">
    <property type="entry name" value="PROKAR_LIPOPROTEIN"/>
    <property type="match status" value="1"/>
</dbReference>
<evidence type="ECO:0000256" key="1">
    <source>
        <dbReference type="ARBA" id="ARBA00010062"/>
    </source>
</evidence>
<keyword evidence="7" id="KW-1185">Reference proteome</keyword>
<evidence type="ECO:0000256" key="4">
    <source>
        <dbReference type="ARBA" id="ARBA00022970"/>
    </source>
</evidence>
<evidence type="ECO:0000259" key="5">
    <source>
        <dbReference type="Pfam" id="PF13458"/>
    </source>
</evidence>
<dbReference type="SUPFAM" id="SSF53822">
    <property type="entry name" value="Periplasmic binding protein-like I"/>
    <property type="match status" value="1"/>
</dbReference>
<gene>
    <name evidence="6" type="ORF">J2X15_003348</name>
</gene>
<evidence type="ECO:0000313" key="6">
    <source>
        <dbReference type="EMBL" id="MDR7308043.1"/>
    </source>
</evidence>
<comment type="caution">
    <text evidence="6">The sequence shown here is derived from an EMBL/GenBank/DDBJ whole genome shotgun (WGS) entry which is preliminary data.</text>
</comment>
<proteinExistence type="inferred from homology"/>
<dbReference type="EMBL" id="JAVDXO010000008">
    <property type="protein sequence ID" value="MDR7308043.1"/>
    <property type="molecule type" value="Genomic_DNA"/>
</dbReference>
<dbReference type="CDD" id="cd06335">
    <property type="entry name" value="PBP1_ABC_ligand_binding-like"/>
    <property type="match status" value="1"/>
</dbReference>
<dbReference type="Pfam" id="PF13458">
    <property type="entry name" value="Peripla_BP_6"/>
    <property type="match status" value="1"/>
</dbReference>
<name>A0ABU1ZRN2_9BURK</name>
<comment type="similarity">
    <text evidence="1">Belongs to the leucine-binding protein family.</text>
</comment>